<gene>
    <name evidence="1" type="ORF">SAMN05444170_6810</name>
</gene>
<name>A0A1M7UUT4_9BRAD</name>
<keyword evidence="2" id="KW-1185">Reference proteome</keyword>
<proteinExistence type="predicted"/>
<evidence type="ECO:0000313" key="2">
    <source>
        <dbReference type="Proteomes" id="UP000184096"/>
    </source>
</evidence>
<evidence type="ECO:0000313" key="1">
    <source>
        <dbReference type="EMBL" id="SHN86743.1"/>
    </source>
</evidence>
<dbReference type="EMBL" id="LT670849">
    <property type="protein sequence ID" value="SHN86743.1"/>
    <property type="molecule type" value="Genomic_DNA"/>
</dbReference>
<organism evidence="1 2">
    <name type="scientific">Bradyrhizobium erythrophlei</name>
    <dbReference type="NCBI Taxonomy" id="1437360"/>
    <lineage>
        <taxon>Bacteria</taxon>
        <taxon>Pseudomonadati</taxon>
        <taxon>Pseudomonadota</taxon>
        <taxon>Alphaproteobacteria</taxon>
        <taxon>Hyphomicrobiales</taxon>
        <taxon>Nitrobacteraceae</taxon>
        <taxon>Bradyrhizobium</taxon>
    </lineage>
</organism>
<accession>A0A1M7UUT4</accession>
<dbReference type="Proteomes" id="UP000184096">
    <property type="component" value="Chromosome I"/>
</dbReference>
<protein>
    <submittedName>
        <fullName evidence="1">Uncharacterized protein</fullName>
    </submittedName>
</protein>
<dbReference type="AlphaFoldDB" id="A0A1M7UUT4"/>
<reference evidence="2" key="1">
    <citation type="submission" date="2016-11" db="EMBL/GenBank/DDBJ databases">
        <authorList>
            <person name="Varghese N."/>
            <person name="Submissions S."/>
        </authorList>
    </citation>
    <scope>NUCLEOTIDE SEQUENCE [LARGE SCALE GENOMIC DNA]</scope>
    <source>
        <strain evidence="2">GAS401</strain>
    </source>
</reference>
<sequence length="237" mass="27571">MSVRSRVADRGITLAQRQQPDQLSQVFFKISDCIDGNRDLGWRPRDPSIRPYGCRKDHCRPLFGDDIKIVTGVRQGIQRWRREYVDLVPCLVEFLRKCEIKSRRPDLFHRAADGCVDFFSNFLHLATKDPCSVMQLSQQVDLAALFGRLMHSSIKIHPCLSREIRDACRYKRDAGSDGRLKVFELIISNRDRASNRYHRNDCCRQHHRRNDGRAGKLRTSHRPTLACLFHIVERAAE</sequence>